<sequence length="189" mass="22065">MDFSYDEEPVQILDREEKILRRKWLLMVNFEDEISFKVGRVVTSQSVATVLSPLNHQTPLDFPLPPSSNRTNSTWEQKKQKTENQSKPQDPHELTHSTRACESHRLPHDHVFDGLQDEDLDAHLANFLEIYDTFMMNGWLNSLPRGSITTWAQMTEKFLLKYFPLAKTAKLRNDISSFFQFDIGTLYDT</sequence>
<dbReference type="InterPro" id="IPR005162">
    <property type="entry name" value="Retrotrans_gag_dom"/>
</dbReference>
<feature type="compositionally biased region" description="Basic and acidic residues" evidence="1">
    <location>
        <begin position="76"/>
        <end position="100"/>
    </location>
</feature>
<accession>A0A5B6VLI1</accession>
<dbReference type="Pfam" id="PF03732">
    <property type="entry name" value="Retrotrans_gag"/>
    <property type="match status" value="1"/>
</dbReference>
<dbReference type="OrthoDB" id="1417698at2759"/>
<comment type="caution">
    <text evidence="3">The sequence shown here is derived from an EMBL/GenBank/DDBJ whole genome shotgun (WGS) entry which is preliminary data.</text>
</comment>
<feature type="domain" description="Retrotransposon gag" evidence="2">
    <location>
        <begin position="139"/>
        <end position="180"/>
    </location>
</feature>
<evidence type="ECO:0000256" key="1">
    <source>
        <dbReference type="SAM" id="MobiDB-lite"/>
    </source>
</evidence>
<evidence type="ECO:0000313" key="4">
    <source>
        <dbReference type="Proteomes" id="UP000325315"/>
    </source>
</evidence>
<dbReference type="EMBL" id="SMMG02000006">
    <property type="protein sequence ID" value="KAA3469961.1"/>
    <property type="molecule type" value="Genomic_DNA"/>
</dbReference>
<feature type="region of interest" description="Disordered" evidence="1">
    <location>
        <begin position="58"/>
        <end position="100"/>
    </location>
</feature>
<dbReference type="AlphaFoldDB" id="A0A5B6VLI1"/>
<organism evidence="3 4">
    <name type="scientific">Gossypium australe</name>
    <dbReference type="NCBI Taxonomy" id="47621"/>
    <lineage>
        <taxon>Eukaryota</taxon>
        <taxon>Viridiplantae</taxon>
        <taxon>Streptophyta</taxon>
        <taxon>Embryophyta</taxon>
        <taxon>Tracheophyta</taxon>
        <taxon>Spermatophyta</taxon>
        <taxon>Magnoliopsida</taxon>
        <taxon>eudicotyledons</taxon>
        <taxon>Gunneridae</taxon>
        <taxon>Pentapetalae</taxon>
        <taxon>rosids</taxon>
        <taxon>malvids</taxon>
        <taxon>Malvales</taxon>
        <taxon>Malvaceae</taxon>
        <taxon>Malvoideae</taxon>
        <taxon>Gossypium</taxon>
    </lineage>
</organism>
<gene>
    <name evidence="3" type="ORF">EPI10_015705</name>
</gene>
<name>A0A5B6VLI1_9ROSI</name>
<protein>
    <submittedName>
        <fullName evidence="3">DNA damage-inducible protein 1-like</fullName>
    </submittedName>
</protein>
<dbReference type="PANTHER" id="PTHR33223:SF11">
    <property type="entry name" value="ELEMENT PROTEIN, PUTATIVE-RELATED"/>
    <property type="match status" value="1"/>
</dbReference>
<proteinExistence type="predicted"/>
<reference evidence="4" key="1">
    <citation type="journal article" date="2019" name="Plant Biotechnol. J.">
        <title>Genome sequencing of the Australian wild diploid species Gossypium australe highlights disease resistance and delayed gland morphogenesis.</title>
        <authorList>
            <person name="Cai Y."/>
            <person name="Cai X."/>
            <person name="Wang Q."/>
            <person name="Wang P."/>
            <person name="Zhang Y."/>
            <person name="Cai C."/>
            <person name="Xu Y."/>
            <person name="Wang K."/>
            <person name="Zhou Z."/>
            <person name="Wang C."/>
            <person name="Geng S."/>
            <person name="Li B."/>
            <person name="Dong Q."/>
            <person name="Hou Y."/>
            <person name="Wang H."/>
            <person name="Ai P."/>
            <person name="Liu Z."/>
            <person name="Yi F."/>
            <person name="Sun M."/>
            <person name="An G."/>
            <person name="Cheng J."/>
            <person name="Zhang Y."/>
            <person name="Shi Q."/>
            <person name="Xie Y."/>
            <person name="Shi X."/>
            <person name="Chang Y."/>
            <person name="Huang F."/>
            <person name="Chen Y."/>
            <person name="Hong S."/>
            <person name="Mi L."/>
            <person name="Sun Q."/>
            <person name="Zhang L."/>
            <person name="Zhou B."/>
            <person name="Peng R."/>
            <person name="Zhang X."/>
            <person name="Liu F."/>
        </authorList>
    </citation>
    <scope>NUCLEOTIDE SEQUENCE [LARGE SCALE GENOMIC DNA]</scope>
    <source>
        <strain evidence="4">cv. PA1801</strain>
    </source>
</reference>
<dbReference type="PANTHER" id="PTHR33223">
    <property type="entry name" value="CCHC-TYPE DOMAIN-CONTAINING PROTEIN"/>
    <property type="match status" value="1"/>
</dbReference>
<evidence type="ECO:0000313" key="3">
    <source>
        <dbReference type="EMBL" id="KAA3469961.1"/>
    </source>
</evidence>
<dbReference type="Proteomes" id="UP000325315">
    <property type="component" value="Unassembled WGS sequence"/>
</dbReference>
<evidence type="ECO:0000259" key="2">
    <source>
        <dbReference type="Pfam" id="PF03732"/>
    </source>
</evidence>
<keyword evidence="4" id="KW-1185">Reference proteome</keyword>